<protein>
    <submittedName>
        <fullName evidence="1">Uncharacterized protein</fullName>
    </submittedName>
</protein>
<organism evidence="1">
    <name type="scientific">marine sediment metagenome</name>
    <dbReference type="NCBI Taxonomy" id="412755"/>
    <lineage>
        <taxon>unclassified sequences</taxon>
        <taxon>metagenomes</taxon>
        <taxon>ecological metagenomes</taxon>
    </lineage>
</organism>
<dbReference type="AlphaFoldDB" id="A0A0F9BT21"/>
<proteinExistence type="predicted"/>
<dbReference type="EMBL" id="LAZR01036330">
    <property type="protein sequence ID" value="KKL25129.1"/>
    <property type="molecule type" value="Genomic_DNA"/>
</dbReference>
<name>A0A0F9BT21_9ZZZZ</name>
<feature type="non-terminal residue" evidence="1">
    <location>
        <position position="86"/>
    </location>
</feature>
<accession>A0A0F9BT21</accession>
<sequence>MIEHLTLAIYSQLAYEPLVTVQAALPEAKVTLLDRDDSQAYVIETDIETVVAFRGTQVTSDFSMTDVLRNARIALVPLGLSQNGKV</sequence>
<reference evidence="1" key="1">
    <citation type="journal article" date="2015" name="Nature">
        <title>Complex archaea that bridge the gap between prokaryotes and eukaryotes.</title>
        <authorList>
            <person name="Spang A."/>
            <person name="Saw J.H."/>
            <person name="Jorgensen S.L."/>
            <person name="Zaremba-Niedzwiedzka K."/>
            <person name="Martijn J."/>
            <person name="Lind A.E."/>
            <person name="van Eijk R."/>
            <person name="Schleper C."/>
            <person name="Guy L."/>
            <person name="Ettema T.J."/>
        </authorList>
    </citation>
    <scope>NUCLEOTIDE SEQUENCE</scope>
</reference>
<gene>
    <name evidence="1" type="ORF">LCGC14_2408370</name>
</gene>
<evidence type="ECO:0000313" key="1">
    <source>
        <dbReference type="EMBL" id="KKL25129.1"/>
    </source>
</evidence>
<comment type="caution">
    <text evidence="1">The sequence shown here is derived from an EMBL/GenBank/DDBJ whole genome shotgun (WGS) entry which is preliminary data.</text>
</comment>